<evidence type="ECO:0000313" key="2">
    <source>
        <dbReference type="EMBL" id="MEE6258875.1"/>
    </source>
</evidence>
<dbReference type="Pfam" id="PF02575">
    <property type="entry name" value="YbaB_DNA_bd"/>
    <property type="match status" value="1"/>
</dbReference>
<reference evidence="2 3" key="1">
    <citation type="submission" date="2024-01" db="EMBL/GenBank/DDBJ databases">
        <title>Genome insights into Plantactinospora sonchi sp. nov.</title>
        <authorList>
            <person name="Wang L."/>
        </authorList>
    </citation>
    <scope>NUCLEOTIDE SEQUENCE [LARGE SCALE GENOMIC DNA]</scope>
    <source>
        <strain evidence="2 3">NEAU-QY2</strain>
    </source>
</reference>
<name>A0ABU7RR13_9ACTN</name>
<organism evidence="2 3">
    <name type="scientific">Plantactinospora sonchi</name>
    <dbReference type="NCBI Taxonomy" id="1544735"/>
    <lineage>
        <taxon>Bacteria</taxon>
        <taxon>Bacillati</taxon>
        <taxon>Actinomycetota</taxon>
        <taxon>Actinomycetes</taxon>
        <taxon>Micromonosporales</taxon>
        <taxon>Micromonosporaceae</taxon>
        <taxon>Plantactinospora</taxon>
    </lineage>
</organism>
<dbReference type="InterPro" id="IPR004401">
    <property type="entry name" value="YbaB/EbfC"/>
</dbReference>
<dbReference type="EMBL" id="JAZGQK010000007">
    <property type="protein sequence ID" value="MEE6258875.1"/>
    <property type="molecule type" value="Genomic_DNA"/>
</dbReference>
<dbReference type="Gene3D" id="3.30.1310.10">
    <property type="entry name" value="Nucleoid-associated protein YbaB-like domain"/>
    <property type="match status" value="1"/>
</dbReference>
<keyword evidence="1" id="KW-0175">Coiled coil</keyword>
<dbReference type="InterPro" id="IPR036894">
    <property type="entry name" value="YbaB-like_sf"/>
</dbReference>
<protein>
    <submittedName>
        <fullName evidence="2">YbaB/EbfC family nucleoid-associated protein</fullName>
    </submittedName>
</protein>
<keyword evidence="3" id="KW-1185">Reference proteome</keyword>
<evidence type="ECO:0000313" key="3">
    <source>
        <dbReference type="Proteomes" id="UP001332243"/>
    </source>
</evidence>
<proteinExistence type="predicted"/>
<dbReference type="SUPFAM" id="SSF82607">
    <property type="entry name" value="YbaB-like"/>
    <property type="match status" value="1"/>
</dbReference>
<dbReference type="Proteomes" id="UP001332243">
    <property type="component" value="Unassembled WGS sequence"/>
</dbReference>
<evidence type="ECO:0000256" key="1">
    <source>
        <dbReference type="SAM" id="Coils"/>
    </source>
</evidence>
<dbReference type="RefSeq" id="WP_331213997.1">
    <property type="nucleotide sequence ID" value="NZ_JAZGQK010000007.1"/>
</dbReference>
<feature type="coiled-coil region" evidence="1">
    <location>
        <begin position="8"/>
        <end position="42"/>
    </location>
</feature>
<comment type="caution">
    <text evidence="2">The sequence shown here is derived from an EMBL/GenBank/DDBJ whole genome shotgun (WGS) entry which is preliminary data.</text>
</comment>
<sequence length="137" mass="15451">MHVDGEMVAAMRVQAEELASRLEKMTGQLTELQEQVRQVSVTAVSRDNLVRVTVGSDGKPRDLVLDAGIYRNPDSARLARTILDTMEVAGEEARRQVMELCRPFASEEAIQQYAEGDLNGAMERFRRQMPWLGESER</sequence>
<gene>
    <name evidence="2" type="ORF">V1633_10275</name>
</gene>
<accession>A0ABU7RR13</accession>